<dbReference type="RefSeq" id="WP_118815642.1">
    <property type="nucleotide sequence ID" value="NZ_JACBKA010000051.1"/>
</dbReference>
<evidence type="ECO:0000313" key="2">
    <source>
        <dbReference type="Proteomes" id="UP000590599"/>
    </source>
</evidence>
<dbReference type="InterPro" id="IPR028964">
    <property type="entry name" value="Imm8"/>
</dbReference>
<reference evidence="1 2" key="1">
    <citation type="submission" date="2020-07" db="EMBL/GenBank/DDBJ databases">
        <title>Genus Haemophilus, Bergeys manual.</title>
        <authorList>
            <person name="Noerskov-Lauritsen N."/>
        </authorList>
    </citation>
    <scope>NUCLEOTIDE SEQUENCE [LARGE SCALE GENOMIC DNA]</scope>
    <source>
        <strain evidence="1 2">CCUG30047</strain>
    </source>
</reference>
<organism evidence="1 2">
    <name type="scientific">Haemophilus haemolyticus</name>
    <dbReference type="NCBI Taxonomy" id="726"/>
    <lineage>
        <taxon>Bacteria</taxon>
        <taxon>Pseudomonadati</taxon>
        <taxon>Pseudomonadota</taxon>
        <taxon>Gammaproteobacteria</taxon>
        <taxon>Pasteurellales</taxon>
        <taxon>Pasteurellaceae</taxon>
        <taxon>Haemophilus</taxon>
    </lineage>
</organism>
<accession>A0A852PXL6</accession>
<comment type="caution">
    <text evidence="1">The sequence shown here is derived from an EMBL/GenBank/DDBJ whole genome shotgun (WGS) entry which is preliminary data.</text>
</comment>
<evidence type="ECO:0000313" key="1">
    <source>
        <dbReference type="EMBL" id="NYA28242.1"/>
    </source>
</evidence>
<name>A0A852PXL6_HAEHA</name>
<gene>
    <name evidence="1" type="ORF">HZI69_10455</name>
</gene>
<proteinExistence type="predicted"/>
<protein>
    <submittedName>
        <fullName evidence="1">Uncharacterized protein</fullName>
    </submittedName>
</protein>
<dbReference type="Pfam" id="PF15586">
    <property type="entry name" value="Imm8"/>
    <property type="match status" value="1"/>
</dbReference>
<dbReference type="Proteomes" id="UP000590599">
    <property type="component" value="Unassembled WGS sequence"/>
</dbReference>
<dbReference type="EMBL" id="JACBKA010000051">
    <property type="protein sequence ID" value="NYA28242.1"/>
    <property type="molecule type" value="Genomic_DNA"/>
</dbReference>
<sequence length="56" mass="6769">MIQREKLLMINKGIVIDLYTLDEIENHLKAIINKISGETWNDIVVQLKEYFDWEYQ</sequence>
<dbReference type="AlphaFoldDB" id="A0A852PXL6"/>